<dbReference type="EMBL" id="AP014960">
    <property type="protein sequence ID" value="BAS91194.1"/>
    <property type="molecule type" value="Genomic_DNA"/>
</dbReference>
<evidence type="ECO:0000313" key="3">
    <source>
        <dbReference type="Proteomes" id="UP000059680"/>
    </source>
</evidence>
<protein>
    <submittedName>
        <fullName evidence="2">Os04g0633700 protein</fullName>
    </submittedName>
</protein>
<reference evidence="2 3" key="2">
    <citation type="journal article" date="2013" name="Plant Cell Physiol.">
        <title>Rice Annotation Project Database (RAP-DB): an integrative and interactive database for rice genomics.</title>
        <authorList>
            <person name="Sakai H."/>
            <person name="Lee S.S."/>
            <person name="Tanaka T."/>
            <person name="Numa H."/>
            <person name="Kim J."/>
            <person name="Kawahara Y."/>
            <person name="Wakimoto H."/>
            <person name="Yang C.C."/>
            <person name="Iwamoto M."/>
            <person name="Abe T."/>
            <person name="Yamada Y."/>
            <person name="Muto A."/>
            <person name="Inokuchi H."/>
            <person name="Ikemura T."/>
            <person name="Matsumoto T."/>
            <person name="Sasaki T."/>
            <person name="Itoh T."/>
        </authorList>
    </citation>
    <scope>NUCLEOTIDE SEQUENCE [LARGE SCALE GENOMIC DNA]</scope>
    <source>
        <strain evidence="3">cv. Nipponbare</strain>
    </source>
</reference>
<dbReference type="InParanoid" id="A0A0P0WFD0"/>
<reference evidence="3" key="1">
    <citation type="journal article" date="2005" name="Nature">
        <title>The map-based sequence of the rice genome.</title>
        <authorList>
            <consortium name="International rice genome sequencing project (IRGSP)"/>
            <person name="Matsumoto T."/>
            <person name="Wu J."/>
            <person name="Kanamori H."/>
            <person name="Katayose Y."/>
            <person name="Fujisawa M."/>
            <person name="Namiki N."/>
            <person name="Mizuno H."/>
            <person name="Yamamoto K."/>
            <person name="Antonio B.A."/>
            <person name="Baba T."/>
            <person name="Sakata K."/>
            <person name="Nagamura Y."/>
            <person name="Aoki H."/>
            <person name="Arikawa K."/>
            <person name="Arita K."/>
            <person name="Bito T."/>
            <person name="Chiden Y."/>
            <person name="Fujitsuka N."/>
            <person name="Fukunaka R."/>
            <person name="Hamada M."/>
            <person name="Harada C."/>
            <person name="Hayashi A."/>
            <person name="Hijishita S."/>
            <person name="Honda M."/>
            <person name="Hosokawa S."/>
            <person name="Ichikawa Y."/>
            <person name="Idonuma A."/>
            <person name="Iijima M."/>
            <person name="Ikeda M."/>
            <person name="Ikeno M."/>
            <person name="Ito K."/>
            <person name="Ito S."/>
            <person name="Ito T."/>
            <person name="Ito Y."/>
            <person name="Ito Y."/>
            <person name="Iwabuchi A."/>
            <person name="Kamiya K."/>
            <person name="Karasawa W."/>
            <person name="Kurita K."/>
            <person name="Katagiri S."/>
            <person name="Kikuta A."/>
            <person name="Kobayashi H."/>
            <person name="Kobayashi N."/>
            <person name="Machita K."/>
            <person name="Maehara T."/>
            <person name="Masukawa M."/>
            <person name="Mizubayashi T."/>
            <person name="Mukai Y."/>
            <person name="Nagasaki H."/>
            <person name="Nagata Y."/>
            <person name="Naito S."/>
            <person name="Nakashima M."/>
            <person name="Nakama Y."/>
            <person name="Nakamichi Y."/>
            <person name="Nakamura M."/>
            <person name="Meguro A."/>
            <person name="Negishi M."/>
            <person name="Ohta I."/>
            <person name="Ohta T."/>
            <person name="Okamoto M."/>
            <person name="Ono N."/>
            <person name="Saji S."/>
            <person name="Sakaguchi M."/>
            <person name="Sakai K."/>
            <person name="Shibata M."/>
            <person name="Shimokawa T."/>
            <person name="Song J."/>
            <person name="Takazaki Y."/>
            <person name="Terasawa K."/>
            <person name="Tsugane M."/>
            <person name="Tsuji K."/>
            <person name="Ueda S."/>
            <person name="Waki K."/>
            <person name="Yamagata H."/>
            <person name="Yamamoto M."/>
            <person name="Yamamoto S."/>
            <person name="Yamane H."/>
            <person name="Yoshiki S."/>
            <person name="Yoshihara R."/>
            <person name="Yukawa K."/>
            <person name="Zhong H."/>
            <person name="Yano M."/>
            <person name="Yuan Q."/>
            <person name="Ouyang S."/>
            <person name="Liu J."/>
            <person name="Jones K.M."/>
            <person name="Gansberger K."/>
            <person name="Moffat K."/>
            <person name="Hill J."/>
            <person name="Bera J."/>
            <person name="Fadrosh D."/>
            <person name="Jin S."/>
            <person name="Johri S."/>
            <person name="Kim M."/>
            <person name="Overton L."/>
            <person name="Reardon M."/>
            <person name="Tsitrin T."/>
            <person name="Vuong H."/>
            <person name="Weaver B."/>
            <person name="Ciecko A."/>
            <person name="Tallon L."/>
            <person name="Jackson J."/>
            <person name="Pai G."/>
            <person name="Aken S.V."/>
            <person name="Utterback T."/>
            <person name="Reidmuller S."/>
            <person name="Feldblyum T."/>
            <person name="Hsiao J."/>
            <person name="Zismann V."/>
            <person name="Iobst S."/>
            <person name="de Vazeille A.R."/>
            <person name="Buell C.R."/>
            <person name="Ying K."/>
            <person name="Li Y."/>
            <person name="Lu T."/>
            <person name="Huang Y."/>
            <person name="Zhao Q."/>
            <person name="Feng Q."/>
            <person name="Zhang L."/>
            <person name="Zhu J."/>
            <person name="Weng Q."/>
            <person name="Mu J."/>
            <person name="Lu Y."/>
            <person name="Fan D."/>
            <person name="Liu Y."/>
            <person name="Guan J."/>
            <person name="Zhang Y."/>
            <person name="Yu S."/>
            <person name="Liu X."/>
            <person name="Zhang Y."/>
            <person name="Hong G."/>
            <person name="Han B."/>
            <person name="Choisne N."/>
            <person name="Demange N."/>
            <person name="Orjeda G."/>
            <person name="Samain S."/>
            <person name="Cattolico L."/>
            <person name="Pelletier E."/>
            <person name="Couloux A."/>
            <person name="Segurens B."/>
            <person name="Wincker P."/>
            <person name="D'Hont A."/>
            <person name="Scarpelli C."/>
            <person name="Weissenbach J."/>
            <person name="Salanoubat M."/>
            <person name="Quetier F."/>
            <person name="Yu Y."/>
            <person name="Kim H.R."/>
            <person name="Rambo T."/>
            <person name="Currie J."/>
            <person name="Collura K."/>
            <person name="Luo M."/>
            <person name="Yang T."/>
            <person name="Ammiraju J.S.S."/>
            <person name="Engler F."/>
            <person name="Soderlund C."/>
            <person name="Wing R.A."/>
            <person name="Palmer L.E."/>
            <person name="de la Bastide M."/>
            <person name="Spiegel L."/>
            <person name="Nascimento L."/>
            <person name="Zutavern T."/>
            <person name="O'Shaughnessy A."/>
            <person name="Dike S."/>
            <person name="Dedhia N."/>
            <person name="Preston R."/>
            <person name="Balija V."/>
            <person name="McCombie W.R."/>
            <person name="Chow T."/>
            <person name="Chen H."/>
            <person name="Chung M."/>
            <person name="Chen C."/>
            <person name="Shaw J."/>
            <person name="Wu H."/>
            <person name="Hsiao K."/>
            <person name="Chao Y."/>
            <person name="Chu M."/>
            <person name="Cheng C."/>
            <person name="Hour A."/>
            <person name="Lee P."/>
            <person name="Lin S."/>
            <person name="Lin Y."/>
            <person name="Liou J."/>
            <person name="Liu S."/>
            <person name="Hsing Y."/>
            <person name="Raghuvanshi S."/>
            <person name="Mohanty A."/>
            <person name="Bharti A.K."/>
            <person name="Gaur A."/>
            <person name="Gupta V."/>
            <person name="Kumar D."/>
            <person name="Ravi V."/>
            <person name="Vij S."/>
            <person name="Kapur A."/>
            <person name="Khurana P."/>
            <person name="Khurana P."/>
            <person name="Khurana J.P."/>
            <person name="Tyagi A.K."/>
            <person name="Gaikwad K."/>
            <person name="Singh A."/>
            <person name="Dalal V."/>
            <person name="Srivastava S."/>
            <person name="Dixit A."/>
            <person name="Pal A.K."/>
            <person name="Ghazi I.A."/>
            <person name="Yadav M."/>
            <person name="Pandit A."/>
            <person name="Bhargava A."/>
            <person name="Sureshbabu K."/>
            <person name="Batra K."/>
            <person name="Sharma T.R."/>
            <person name="Mohapatra T."/>
            <person name="Singh N.K."/>
            <person name="Messing J."/>
            <person name="Nelson A.B."/>
            <person name="Fuks G."/>
            <person name="Kavchok S."/>
            <person name="Keizer G."/>
            <person name="Linton E."/>
            <person name="Llaca V."/>
            <person name="Song R."/>
            <person name="Tanyolac B."/>
            <person name="Young S."/>
            <person name="Ho-Il K."/>
            <person name="Hahn J.H."/>
            <person name="Sangsakoo G."/>
            <person name="Vanavichit A."/>
            <person name="de Mattos Luiz.A.T."/>
            <person name="Zimmer P.D."/>
            <person name="Malone G."/>
            <person name="Dellagostin O."/>
            <person name="de Oliveira A.C."/>
            <person name="Bevan M."/>
            <person name="Bancroft I."/>
            <person name="Minx P."/>
            <person name="Cordum H."/>
            <person name="Wilson R."/>
            <person name="Cheng Z."/>
            <person name="Jin W."/>
            <person name="Jiang J."/>
            <person name="Leong S.A."/>
            <person name="Iwama H."/>
            <person name="Gojobori T."/>
            <person name="Itoh T."/>
            <person name="Niimura Y."/>
            <person name="Fujii Y."/>
            <person name="Habara T."/>
            <person name="Sakai H."/>
            <person name="Sato Y."/>
            <person name="Wilson G."/>
            <person name="Kumar K."/>
            <person name="McCouch S."/>
            <person name="Juretic N."/>
            <person name="Hoen D."/>
            <person name="Wright S."/>
            <person name="Bruskiewich R."/>
            <person name="Bureau T."/>
            <person name="Miyao A."/>
            <person name="Hirochika H."/>
            <person name="Nishikawa T."/>
            <person name="Kadowaki K."/>
            <person name="Sugiura M."/>
            <person name="Burr B."/>
            <person name="Sasaki T."/>
        </authorList>
    </citation>
    <scope>NUCLEOTIDE SEQUENCE [LARGE SCALE GENOMIC DNA]</scope>
    <source>
        <strain evidence="3">cv. Nipponbare</strain>
    </source>
</reference>
<name>A0A0P0WFD0_ORYSJ</name>
<evidence type="ECO:0000313" key="2">
    <source>
        <dbReference type="EMBL" id="BAS91194.1"/>
    </source>
</evidence>
<gene>
    <name evidence="2" type="ordered locus">Os04g0633700</name>
    <name evidence="2" type="ORF">OSNPB_040633700</name>
</gene>
<organism evidence="2 3">
    <name type="scientific">Oryza sativa subsp. japonica</name>
    <name type="common">Rice</name>
    <dbReference type="NCBI Taxonomy" id="39947"/>
    <lineage>
        <taxon>Eukaryota</taxon>
        <taxon>Viridiplantae</taxon>
        <taxon>Streptophyta</taxon>
        <taxon>Embryophyta</taxon>
        <taxon>Tracheophyta</taxon>
        <taxon>Spermatophyta</taxon>
        <taxon>Magnoliopsida</taxon>
        <taxon>Liliopsida</taxon>
        <taxon>Poales</taxon>
        <taxon>Poaceae</taxon>
        <taxon>BOP clade</taxon>
        <taxon>Oryzoideae</taxon>
        <taxon>Oryzeae</taxon>
        <taxon>Oryzinae</taxon>
        <taxon>Oryza</taxon>
        <taxon>Oryza sativa</taxon>
    </lineage>
</organism>
<accession>A0A0P0WFD0</accession>
<dbReference type="Proteomes" id="UP000059680">
    <property type="component" value="Chromosome 4"/>
</dbReference>
<reference evidence="2 3" key="3">
    <citation type="journal article" date="2013" name="Rice">
        <title>Improvement of the Oryza sativa Nipponbare reference genome using next generation sequence and optical map data.</title>
        <authorList>
            <person name="Kawahara Y."/>
            <person name="de la Bastide M."/>
            <person name="Hamilton J.P."/>
            <person name="Kanamori H."/>
            <person name="McCombie W.R."/>
            <person name="Ouyang S."/>
            <person name="Schwartz D.C."/>
            <person name="Tanaka T."/>
            <person name="Wu J."/>
            <person name="Zhou S."/>
            <person name="Childs K.L."/>
            <person name="Davidson R.M."/>
            <person name="Lin H."/>
            <person name="Quesada-Ocampo L."/>
            <person name="Vaillancourt B."/>
            <person name="Sakai H."/>
            <person name="Lee S.S."/>
            <person name="Kim J."/>
            <person name="Numa H."/>
            <person name="Itoh T."/>
            <person name="Buell C.R."/>
            <person name="Matsumoto T."/>
        </authorList>
    </citation>
    <scope>NUCLEOTIDE SEQUENCE [LARGE SCALE GENOMIC DNA]</scope>
    <source>
        <strain evidence="3">cv. Nipponbare</strain>
    </source>
</reference>
<proteinExistence type="predicted"/>
<feature type="region of interest" description="Disordered" evidence="1">
    <location>
        <begin position="1"/>
        <end position="72"/>
    </location>
</feature>
<feature type="compositionally biased region" description="Low complexity" evidence="1">
    <location>
        <begin position="54"/>
        <end position="68"/>
    </location>
</feature>
<sequence>MAVPHGVGSTQSASKNRRFGGEGGGVRNLACSVSSRNRHRLHPRSGLPVLAGGRSLSRLAAPSSATSPPLRPRRRLAVADRLLGWAAPVPARWALTPRMG</sequence>
<dbReference type="PaxDb" id="39947-A0A0P0WFD0"/>
<dbReference type="AlphaFoldDB" id="A0A0P0WFD0"/>
<keyword evidence="3" id="KW-1185">Reference proteome</keyword>
<evidence type="ECO:0000256" key="1">
    <source>
        <dbReference type="SAM" id="MobiDB-lite"/>
    </source>
</evidence>